<dbReference type="Proteomes" id="UP001151760">
    <property type="component" value="Unassembled WGS sequence"/>
</dbReference>
<sequence>MTNTHQQSLADASSENRPPMLEKGIANTYASSSSSRSPPAYYVTHTPLVIGYDDDYQGDAIGDDQEDSLTTAMMLLAREITQRYYTPTNNHLRTSSNTRNQTIIQANHEDIQSKNVRSSGQYVRRTTGNQGDVVRNVNVERHTRNVMNVQRILRTTANFRMVQMFNVITAMPKVEDFEYLNAIVCMMARIQKEDNEVPNLSMSFINELYSKNDHEQKYHKQQEIIKTIIDDDQINSDIIFDDPNVELNNGQVKQDNNDHDQDMLKLNR</sequence>
<reference evidence="2" key="1">
    <citation type="journal article" date="2022" name="Int. J. Mol. Sci.">
        <title>Draft Genome of Tanacetum Coccineum: Genomic Comparison of Closely Related Tanacetum-Family Plants.</title>
        <authorList>
            <person name="Yamashiro T."/>
            <person name="Shiraishi A."/>
            <person name="Nakayama K."/>
            <person name="Satake H."/>
        </authorList>
    </citation>
    <scope>NUCLEOTIDE SEQUENCE</scope>
</reference>
<feature type="region of interest" description="Disordered" evidence="1">
    <location>
        <begin position="1"/>
        <end position="20"/>
    </location>
</feature>
<name>A0ABQ4ZSW5_9ASTR</name>
<accession>A0ABQ4ZSW5</accession>
<protein>
    <submittedName>
        <fullName evidence="2">Uncharacterized protein</fullName>
    </submittedName>
</protein>
<evidence type="ECO:0000313" key="2">
    <source>
        <dbReference type="EMBL" id="GJS91838.1"/>
    </source>
</evidence>
<comment type="caution">
    <text evidence="2">The sequence shown here is derived from an EMBL/GenBank/DDBJ whole genome shotgun (WGS) entry which is preliminary data.</text>
</comment>
<feature type="compositionally biased region" description="Basic and acidic residues" evidence="1">
    <location>
        <begin position="255"/>
        <end position="268"/>
    </location>
</feature>
<keyword evidence="3" id="KW-1185">Reference proteome</keyword>
<dbReference type="EMBL" id="BQNB010011537">
    <property type="protein sequence ID" value="GJS91838.1"/>
    <property type="molecule type" value="Genomic_DNA"/>
</dbReference>
<feature type="region of interest" description="Disordered" evidence="1">
    <location>
        <begin position="247"/>
        <end position="268"/>
    </location>
</feature>
<reference evidence="2" key="2">
    <citation type="submission" date="2022-01" db="EMBL/GenBank/DDBJ databases">
        <authorList>
            <person name="Yamashiro T."/>
            <person name="Shiraishi A."/>
            <person name="Satake H."/>
            <person name="Nakayama K."/>
        </authorList>
    </citation>
    <scope>NUCLEOTIDE SEQUENCE</scope>
</reference>
<organism evidence="2 3">
    <name type="scientific">Tanacetum coccineum</name>
    <dbReference type="NCBI Taxonomy" id="301880"/>
    <lineage>
        <taxon>Eukaryota</taxon>
        <taxon>Viridiplantae</taxon>
        <taxon>Streptophyta</taxon>
        <taxon>Embryophyta</taxon>
        <taxon>Tracheophyta</taxon>
        <taxon>Spermatophyta</taxon>
        <taxon>Magnoliopsida</taxon>
        <taxon>eudicotyledons</taxon>
        <taxon>Gunneridae</taxon>
        <taxon>Pentapetalae</taxon>
        <taxon>asterids</taxon>
        <taxon>campanulids</taxon>
        <taxon>Asterales</taxon>
        <taxon>Asteraceae</taxon>
        <taxon>Asteroideae</taxon>
        <taxon>Anthemideae</taxon>
        <taxon>Anthemidinae</taxon>
        <taxon>Tanacetum</taxon>
    </lineage>
</organism>
<evidence type="ECO:0000256" key="1">
    <source>
        <dbReference type="SAM" id="MobiDB-lite"/>
    </source>
</evidence>
<feature type="compositionally biased region" description="Polar residues" evidence="1">
    <location>
        <begin position="1"/>
        <end position="16"/>
    </location>
</feature>
<proteinExistence type="predicted"/>
<evidence type="ECO:0000313" key="3">
    <source>
        <dbReference type="Proteomes" id="UP001151760"/>
    </source>
</evidence>
<gene>
    <name evidence="2" type="ORF">Tco_0774474</name>
</gene>